<sequence length="50" mass="5593">MLTILSTLAQEEARNISENVKWGFRKLAERGIVTVPAYLFYGFDSDGNGN</sequence>
<dbReference type="Proteomes" id="UP000366051">
    <property type="component" value="Chromosome"/>
</dbReference>
<gene>
    <name evidence="1" type="ORF">FTV88_1264</name>
</gene>
<dbReference type="EMBL" id="CP045875">
    <property type="protein sequence ID" value="QGG47411.1"/>
    <property type="molecule type" value="Genomic_DNA"/>
</dbReference>
<dbReference type="AlphaFoldDB" id="A0A5Q2MZF8"/>
<dbReference type="GO" id="GO:0000150">
    <property type="term" value="F:DNA strand exchange activity"/>
    <property type="evidence" value="ECO:0007669"/>
    <property type="project" value="InterPro"/>
</dbReference>
<evidence type="ECO:0000313" key="2">
    <source>
        <dbReference type="Proteomes" id="UP000366051"/>
    </source>
</evidence>
<proteinExistence type="predicted"/>
<dbReference type="InterPro" id="IPR036162">
    <property type="entry name" value="Resolvase-like_N_sf"/>
</dbReference>
<reference evidence="2" key="1">
    <citation type="submission" date="2019-11" db="EMBL/GenBank/DDBJ databases">
        <title>Genome sequence of Heliorestis convoluta strain HH, an alkaliphilic and minimalistic phototrophic bacterium from a soda lake in Egypt.</title>
        <authorList>
            <person name="Dewey E.D."/>
            <person name="Stokes L.M."/>
            <person name="Burchell B.M."/>
            <person name="Shaffer K.N."/>
            <person name="Huntington A.M."/>
            <person name="Baker J.M."/>
            <person name="Nadendla S."/>
            <person name="Giglio M.G."/>
            <person name="Touchman J.W."/>
            <person name="Blankenship R.E."/>
            <person name="Madigan M.T."/>
            <person name="Sattley W.M."/>
        </authorList>
    </citation>
    <scope>NUCLEOTIDE SEQUENCE [LARGE SCALE GENOMIC DNA]</scope>
    <source>
        <strain evidence="2">HH</strain>
    </source>
</reference>
<protein>
    <submittedName>
        <fullName evidence="1">Recombinase family protein</fullName>
    </submittedName>
</protein>
<dbReference type="KEGG" id="hcv:FTV88_1264"/>
<accession>A0A5Q2MZF8</accession>
<keyword evidence="2" id="KW-1185">Reference proteome</keyword>
<dbReference type="GO" id="GO:0003677">
    <property type="term" value="F:DNA binding"/>
    <property type="evidence" value="ECO:0007669"/>
    <property type="project" value="InterPro"/>
</dbReference>
<dbReference type="SUPFAM" id="SSF53041">
    <property type="entry name" value="Resolvase-like"/>
    <property type="match status" value="1"/>
</dbReference>
<organism evidence="1 2">
    <name type="scientific">Heliorestis convoluta</name>
    <dbReference type="NCBI Taxonomy" id="356322"/>
    <lineage>
        <taxon>Bacteria</taxon>
        <taxon>Bacillati</taxon>
        <taxon>Bacillota</taxon>
        <taxon>Clostridia</taxon>
        <taxon>Eubacteriales</taxon>
        <taxon>Heliobacteriaceae</taxon>
        <taxon>Heliorestis</taxon>
    </lineage>
</organism>
<evidence type="ECO:0000313" key="1">
    <source>
        <dbReference type="EMBL" id="QGG47411.1"/>
    </source>
</evidence>
<name>A0A5Q2MZF8_9FIRM</name>
<dbReference type="OrthoDB" id="9769353at2"/>